<feature type="region of interest" description="Disordered" evidence="1">
    <location>
        <begin position="132"/>
        <end position="171"/>
    </location>
</feature>
<name>A0A803N486_CHEQI</name>
<dbReference type="OrthoDB" id="1939092at2759"/>
<protein>
    <recommendedName>
        <fullName evidence="4">Early flowering 3</fullName>
    </recommendedName>
</protein>
<keyword evidence="3" id="KW-1185">Reference proteome</keyword>
<evidence type="ECO:0000313" key="3">
    <source>
        <dbReference type="Proteomes" id="UP000596660"/>
    </source>
</evidence>
<dbReference type="Gramene" id="AUR62040202-RA">
    <property type="protein sequence ID" value="AUR62040202-RA:cds"/>
    <property type="gene ID" value="AUR62040202"/>
</dbReference>
<dbReference type="RefSeq" id="XP_021776397.1">
    <property type="nucleotide sequence ID" value="XM_021920705.1"/>
</dbReference>
<feature type="compositionally biased region" description="Basic and acidic residues" evidence="1">
    <location>
        <begin position="411"/>
        <end position="425"/>
    </location>
</feature>
<dbReference type="AlphaFoldDB" id="A0A803N486"/>
<feature type="region of interest" description="Disordered" evidence="1">
    <location>
        <begin position="408"/>
        <end position="428"/>
    </location>
</feature>
<dbReference type="OMA" id="MECNAEN"/>
<dbReference type="Proteomes" id="UP000596660">
    <property type="component" value="Unplaced"/>
</dbReference>
<evidence type="ECO:0008006" key="4">
    <source>
        <dbReference type="Google" id="ProtNLM"/>
    </source>
</evidence>
<proteinExistence type="predicted"/>
<feature type="compositionally biased region" description="Polar residues" evidence="1">
    <location>
        <begin position="561"/>
        <end position="603"/>
    </location>
</feature>
<dbReference type="PANTHER" id="PTHR34281">
    <property type="entry name" value="PROTEIN EARLY FLOWERING 3"/>
    <property type="match status" value="1"/>
</dbReference>
<feature type="region of interest" description="Disordered" evidence="1">
    <location>
        <begin position="53"/>
        <end position="73"/>
    </location>
</feature>
<feature type="compositionally biased region" description="Basic and acidic residues" evidence="1">
    <location>
        <begin position="1"/>
        <end position="10"/>
    </location>
</feature>
<dbReference type="PANTHER" id="PTHR34281:SF2">
    <property type="entry name" value="PROTEIN EARLY FLOWERING 3"/>
    <property type="match status" value="1"/>
</dbReference>
<gene>
    <name evidence="2" type="primary">LOC110740222</name>
</gene>
<feature type="compositionally biased region" description="Polar residues" evidence="1">
    <location>
        <begin position="621"/>
        <end position="636"/>
    </location>
</feature>
<evidence type="ECO:0000256" key="1">
    <source>
        <dbReference type="SAM" id="MobiDB-lite"/>
    </source>
</evidence>
<feature type="region of interest" description="Disordered" evidence="1">
    <location>
        <begin position="1"/>
        <end position="32"/>
    </location>
</feature>
<sequence>MKRGKDDDKMMGPMFPRLHVNDTGKGGPRAPPRNKMALYEQLTIPSQPRFNSGAHHNSNNTMAPSTSTMQGTGHEQSMYFPLYRPPFASSYDEVQVSRPEVVDARNRPVQGENRKQPLEEDDFMVPIFSQPGIKRYNGKTQNNMHEGRRNHPGSGHSTALPSPGETEIDHRNSGDLISEQQIKNLDGRNSRVYDAPTRHSSDILMREKDDWRKDACAQSGYPDRYRAINLEKIDANLRQDHEDDVSAIDATNIVGVSEQPLEYPSKEISLRPSHAPRVGCHYRGDNEIGSGMQRVEEYRTFENESLDKGDGVSETSMEDTSELDITPDDVVRIIGRKHFWKARTAISTQQRLFAVQIFELHRLIKVQKLIAESPDLLLEGTAFVGKSSLKDSAVKKYSSEFAVKALARKSSSKDDSQKATDKMEGTAENAVAKLPPVPTQNAIQPAAYQPSSVNIGSSFPPANMDPKMNPWSFHQPGPHQWLVPVMSPSKGLVYKPYPAPGFTGPVCGPEGLTPVMNPAYGMPTPPYLQGMGMPPGMHFGGQGYFPPYGMPMMSPSVSGSTVEQLNQFSGPNPYSQTGQLVGTSANFGSMQHQGSVNVPSQKKGTIAPAARPRPPRERELQGSTASSPSERTQETGTVPLMEGRDALPLFPAAPTIQISEGSPTEKPTRVIRVVPQKSTRESAARIFQSIQDERRHYEYN</sequence>
<dbReference type="KEGG" id="cqi:110740222"/>
<reference evidence="2" key="2">
    <citation type="submission" date="2021-03" db="UniProtKB">
        <authorList>
            <consortium name="EnsemblPlants"/>
        </authorList>
    </citation>
    <scope>IDENTIFICATION</scope>
</reference>
<evidence type="ECO:0000313" key="2">
    <source>
        <dbReference type="EnsemblPlants" id="AUR62040202-RA:cds"/>
    </source>
</evidence>
<dbReference type="GeneID" id="110740222"/>
<dbReference type="EnsemblPlants" id="AUR62040202-RA">
    <property type="protein sequence ID" value="AUR62040202-RA:cds"/>
    <property type="gene ID" value="AUR62040202"/>
</dbReference>
<dbReference type="GO" id="GO:2000028">
    <property type="term" value="P:regulation of photoperiodism, flowering"/>
    <property type="evidence" value="ECO:0007669"/>
    <property type="project" value="InterPro"/>
</dbReference>
<organism evidence="2 3">
    <name type="scientific">Chenopodium quinoa</name>
    <name type="common">Quinoa</name>
    <dbReference type="NCBI Taxonomy" id="63459"/>
    <lineage>
        <taxon>Eukaryota</taxon>
        <taxon>Viridiplantae</taxon>
        <taxon>Streptophyta</taxon>
        <taxon>Embryophyta</taxon>
        <taxon>Tracheophyta</taxon>
        <taxon>Spermatophyta</taxon>
        <taxon>Magnoliopsida</taxon>
        <taxon>eudicotyledons</taxon>
        <taxon>Gunneridae</taxon>
        <taxon>Pentapetalae</taxon>
        <taxon>Caryophyllales</taxon>
        <taxon>Chenopodiaceae</taxon>
        <taxon>Chenopodioideae</taxon>
        <taxon>Atripliceae</taxon>
        <taxon>Chenopodium</taxon>
    </lineage>
</organism>
<feature type="region of interest" description="Disordered" evidence="1">
    <location>
        <begin position="561"/>
        <end position="640"/>
    </location>
</feature>
<reference evidence="2" key="1">
    <citation type="journal article" date="2017" name="Nature">
        <title>The genome of Chenopodium quinoa.</title>
        <authorList>
            <person name="Jarvis D.E."/>
            <person name="Ho Y.S."/>
            <person name="Lightfoot D.J."/>
            <person name="Schmoeckel S.M."/>
            <person name="Li B."/>
            <person name="Borm T.J.A."/>
            <person name="Ohyanagi H."/>
            <person name="Mineta K."/>
            <person name="Michell C.T."/>
            <person name="Saber N."/>
            <person name="Kharbatia N.M."/>
            <person name="Rupper R.R."/>
            <person name="Sharp A.R."/>
            <person name="Dally N."/>
            <person name="Boughton B.A."/>
            <person name="Woo Y.H."/>
            <person name="Gao G."/>
            <person name="Schijlen E.G.W.M."/>
            <person name="Guo X."/>
            <person name="Momin A.A."/>
            <person name="Negrao S."/>
            <person name="Al-Babili S."/>
            <person name="Gehring C."/>
            <person name="Roessner U."/>
            <person name="Jung C."/>
            <person name="Murphy K."/>
            <person name="Arold S.T."/>
            <person name="Gojobori T."/>
            <person name="van der Linden C.G."/>
            <person name="van Loo E.N."/>
            <person name="Jellen E.N."/>
            <person name="Maughan P.J."/>
            <person name="Tester M."/>
        </authorList>
    </citation>
    <scope>NUCLEOTIDE SEQUENCE [LARGE SCALE GENOMIC DNA]</scope>
    <source>
        <strain evidence="2">cv. PI 614886</strain>
    </source>
</reference>
<accession>A0A803N486</accession>
<dbReference type="InterPro" id="IPR039319">
    <property type="entry name" value="ELF3-like"/>
</dbReference>